<dbReference type="InterPro" id="IPR036505">
    <property type="entry name" value="Amidase/PGRP_sf"/>
</dbReference>
<evidence type="ECO:0000259" key="1">
    <source>
        <dbReference type="SMART" id="SM00644"/>
    </source>
</evidence>
<evidence type="ECO:0000313" key="3">
    <source>
        <dbReference type="Proteomes" id="UP001527882"/>
    </source>
</evidence>
<accession>A0ABT4Q6H2</accession>
<name>A0ABT4Q6H2_9BACL</name>
<dbReference type="InterPro" id="IPR002502">
    <property type="entry name" value="Amidase_domain"/>
</dbReference>
<gene>
    <name evidence="2" type="ORF">O9H85_08085</name>
</gene>
<protein>
    <submittedName>
        <fullName evidence="2">N-acetylmuramoyl-L-alanine amidase</fullName>
        <ecNumber evidence="2">3.5.1.28</ecNumber>
    </submittedName>
</protein>
<dbReference type="EMBL" id="JAQAGZ010000004">
    <property type="protein sequence ID" value="MCZ8512391.1"/>
    <property type="molecule type" value="Genomic_DNA"/>
</dbReference>
<dbReference type="PROSITE" id="PS00290">
    <property type="entry name" value="IG_MHC"/>
    <property type="match status" value="1"/>
</dbReference>
<dbReference type="RefSeq" id="WP_269880814.1">
    <property type="nucleotide sequence ID" value="NZ_JAQAGZ010000004.1"/>
</dbReference>
<organism evidence="2 3">
    <name type="scientific">Paenibacillus gyeongsangnamensis</name>
    <dbReference type="NCBI Taxonomy" id="3388067"/>
    <lineage>
        <taxon>Bacteria</taxon>
        <taxon>Bacillati</taxon>
        <taxon>Bacillota</taxon>
        <taxon>Bacilli</taxon>
        <taxon>Bacillales</taxon>
        <taxon>Paenibacillaceae</taxon>
        <taxon>Paenibacillus</taxon>
    </lineage>
</organism>
<dbReference type="EC" id="3.5.1.28" evidence="2"/>
<dbReference type="Proteomes" id="UP001527882">
    <property type="component" value="Unassembled WGS sequence"/>
</dbReference>
<comment type="caution">
    <text evidence="2">The sequence shown here is derived from an EMBL/GenBank/DDBJ whole genome shotgun (WGS) entry which is preliminary data.</text>
</comment>
<proteinExistence type="predicted"/>
<dbReference type="Gene3D" id="3.40.80.10">
    <property type="entry name" value="Peptidoglycan recognition protein-like"/>
    <property type="match status" value="1"/>
</dbReference>
<feature type="domain" description="N-acetylmuramoyl-L-alanine amidase" evidence="1">
    <location>
        <begin position="19"/>
        <end position="155"/>
    </location>
</feature>
<dbReference type="SMART" id="SM00644">
    <property type="entry name" value="Ami_2"/>
    <property type="match status" value="1"/>
</dbReference>
<keyword evidence="3" id="KW-1185">Reference proteome</keyword>
<dbReference type="CDD" id="cd06583">
    <property type="entry name" value="PGRP"/>
    <property type="match status" value="1"/>
</dbReference>
<reference evidence="2 3" key="1">
    <citation type="submission" date="2022-12" db="EMBL/GenBank/DDBJ databases">
        <title>Draft genome sequence of Paenibacillus sp. dW9.</title>
        <authorList>
            <person name="Choi E.-W."/>
            <person name="Kim D.-U."/>
        </authorList>
    </citation>
    <scope>NUCLEOTIDE SEQUENCE [LARGE SCALE GENOMIC DNA]</scope>
    <source>
        <strain evidence="3">dW9</strain>
    </source>
</reference>
<dbReference type="SUPFAM" id="SSF55846">
    <property type="entry name" value="N-acetylmuramoyl-L-alanine amidase-like"/>
    <property type="match status" value="1"/>
</dbReference>
<evidence type="ECO:0000313" key="2">
    <source>
        <dbReference type="EMBL" id="MCZ8512391.1"/>
    </source>
</evidence>
<keyword evidence="2" id="KW-0378">Hydrolase</keyword>
<dbReference type="GO" id="GO:0008745">
    <property type="term" value="F:N-acetylmuramoyl-L-alanine amidase activity"/>
    <property type="evidence" value="ECO:0007669"/>
    <property type="project" value="UniProtKB-EC"/>
</dbReference>
<sequence length="244" mass="27905">MSVFRYPVNVDWIDGLPEIPFHDGVGAYTCVVMHYTDSPHDTAKGERNYEAGHYQDAFVHEFIDPKEIIQVANPDYIAYGAGHEINPYAIHLELCHADNQQDFDLSYDMWCERAAEYLFKNKLSVSKAQADGSGTLWSHYDVTHILGGTDHEDPIEYLAKWGKTWQDVIDTVSRYYDALVNGDIWKPEDNGGIIVSDNKTIDQWKVDALTWLKENKLITQDHEVDAQVTWAELGVVIQRLKEAK</sequence>
<dbReference type="InterPro" id="IPR003006">
    <property type="entry name" value="Ig/MHC_CS"/>
</dbReference>